<dbReference type="GO" id="GO:0016746">
    <property type="term" value="F:acyltransferase activity"/>
    <property type="evidence" value="ECO:0007669"/>
    <property type="project" value="UniProtKB-KW"/>
</dbReference>
<keyword evidence="1" id="KW-0012">Acyltransferase</keyword>
<dbReference type="EMBL" id="GGEC01036003">
    <property type="protein sequence ID" value="MBX16487.1"/>
    <property type="molecule type" value="Transcribed_RNA"/>
</dbReference>
<protein>
    <submittedName>
        <fullName evidence="1">Acyltransferase-like protein At3g26840ic</fullName>
    </submittedName>
</protein>
<dbReference type="AlphaFoldDB" id="A0A2P2LET8"/>
<accession>A0A2P2LET8</accession>
<reference evidence="1" key="1">
    <citation type="submission" date="2018-02" db="EMBL/GenBank/DDBJ databases">
        <title>Rhizophora mucronata_Transcriptome.</title>
        <authorList>
            <person name="Meera S.P."/>
            <person name="Sreeshan A."/>
            <person name="Augustine A."/>
        </authorList>
    </citation>
    <scope>NUCLEOTIDE SEQUENCE</scope>
    <source>
        <tissue evidence="1">Leaf</tissue>
    </source>
</reference>
<organism evidence="1">
    <name type="scientific">Rhizophora mucronata</name>
    <name type="common">Asiatic mangrove</name>
    <dbReference type="NCBI Taxonomy" id="61149"/>
    <lineage>
        <taxon>Eukaryota</taxon>
        <taxon>Viridiplantae</taxon>
        <taxon>Streptophyta</taxon>
        <taxon>Embryophyta</taxon>
        <taxon>Tracheophyta</taxon>
        <taxon>Spermatophyta</taxon>
        <taxon>Magnoliopsida</taxon>
        <taxon>eudicotyledons</taxon>
        <taxon>Gunneridae</taxon>
        <taxon>Pentapetalae</taxon>
        <taxon>rosids</taxon>
        <taxon>fabids</taxon>
        <taxon>Malpighiales</taxon>
        <taxon>Rhizophoraceae</taxon>
        <taxon>Rhizophora</taxon>
    </lineage>
</organism>
<proteinExistence type="predicted"/>
<dbReference type="PANTHER" id="PTHR22753:SF24">
    <property type="entry name" value="ESTERASE_LIPASE_THIOESTERASE FAMILY PROTEIN"/>
    <property type="match status" value="1"/>
</dbReference>
<keyword evidence="1" id="KW-0808">Transferase</keyword>
<name>A0A2P2LET8_RHIMU</name>
<dbReference type="PANTHER" id="PTHR22753">
    <property type="entry name" value="TRANSMEMBRANE PROTEIN 68"/>
    <property type="match status" value="1"/>
</dbReference>
<evidence type="ECO:0000313" key="1">
    <source>
        <dbReference type="EMBL" id="MBX16487.1"/>
    </source>
</evidence>
<dbReference type="GO" id="GO:0016020">
    <property type="term" value="C:membrane"/>
    <property type="evidence" value="ECO:0007669"/>
    <property type="project" value="TreeGrafter"/>
</dbReference>
<sequence>MFHATNKSLWILCQYCLGAITPRLVVPLATTLGIEFPFTVQMRRDHIYVNNLLFHEGRKKELRDREKAHELYLQVKSEVEKCLAFLKEKREEDPYRNILARLAYQATHGVTSKIPTFEL</sequence>